<feature type="region of interest" description="Disordered" evidence="1">
    <location>
        <begin position="71"/>
        <end position="95"/>
    </location>
</feature>
<name>A0A3N4HQQ1_ASCIM</name>
<reference evidence="2 3" key="1">
    <citation type="journal article" date="2018" name="Nat. Ecol. Evol.">
        <title>Pezizomycetes genomes reveal the molecular basis of ectomycorrhizal truffle lifestyle.</title>
        <authorList>
            <person name="Murat C."/>
            <person name="Payen T."/>
            <person name="Noel B."/>
            <person name="Kuo A."/>
            <person name="Morin E."/>
            <person name="Chen J."/>
            <person name="Kohler A."/>
            <person name="Krizsan K."/>
            <person name="Balestrini R."/>
            <person name="Da Silva C."/>
            <person name="Montanini B."/>
            <person name="Hainaut M."/>
            <person name="Levati E."/>
            <person name="Barry K.W."/>
            <person name="Belfiori B."/>
            <person name="Cichocki N."/>
            <person name="Clum A."/>
            <person name="Dockter R.B."/>
            <person name="Fauchery L."/>
            <person name="Guy J."/>
            <person name="Iotti M."/>
            <person name="Le Tacon F."/>
            <person name="Lindquist E.A."/>
            <person name="Lipzen A."/>
            <person name="Malagnac F."/>
            <person name="Mello A."/>
            <person name="Molinier V."/>
            <person name="Miyauchi S."/>
            <person name="Poulain J."/>
            <person name="Riccioni C."/>
            <person name="Rubini A."/>
            <person name="Sitrit Y."/>
            <person name="Splivallo R."/>
            <person name="Traeger S."/>
            <person name="Wang M."/>
            <person name="Zifcakova L."/>
            <person name="Wipf D."/>
            <person name="Zambonelli A."/>
            <person name="Paolocci F."/>
            <person name="Nowrousian M."/>
            <person name="Ottonello S."/>
            <person name="Baldrian P."/>
            <person name="Spatafora J.W."/>
            <person name="Henrissat B."/>
            <person name="Nagy L.G."/>
            <person name="Aury J.M."/>
            <person name="Wincker P."/>
            <person name="Grigoriev I.V."/>
            <person name="Bonfante P."/>
            <person name="Martin F.M."/>
        </authorList>
    </citation>
    <scope>NUCLEOTIDE SEQUENCE [LARGE SCALE GENOMIC DNA]</scope>
    <source>
        <strain evidence="2 3">RN42</strain>
    </source>
</reference>
<gene>
    <name evidence="2" type="ORF">BJ508DRAFT_338039</name>
</gene>
<evidence type="ECO:0000313" key="3">
    <source>
        <dbReference type="Proteomes" id="UP000275078"/>
    </source>
</evidence>
<dbReference type="Proteomes" id="UP000275078">
    <property type="component" value="Unassembled WGS sequence"/>
</dbReference>
<feature type="region of interest" description="Disordered" evidence="1">
    <location>
        <begin position="192"/>
        <end position="215"/>
    </location>
</feature>
<dbReference type="AlphaFoldDB" id="A0A3N4HQQ1"/>
<feature type="region of interest" description="Disordered" evidence="1">
    <location>
        <begin position="248"/>
        <end position="323"/>
    </location>
</feature>
<organism evidence="2 3">
    <name type="scientific">Ascobolus immersus RN42</name>
    <dbReference type="NCBI Taxonomy" id="1160509"/>
    <lineage>
        <taxon>Eukaryota</taxon>
        <taxon>Fungi</taxon>
        <taxon>Dikarya</taxon>
        <taxon>Ascomycota</taxon>
        <taxon>Pezizomycotina</taxon>
        <taxon>Pezizomycetes</taxon>
        <taxon>Pezizales</taxon>
        <taxon>Ascobolaceae</taxon>
        <taxon>Ascobolus</taxon>
    </lineage>
</organism>
<protein>
    <submittedName>
        <fullName evidence="2">Uncharacterized protein</fullName>
    </submittedName>
</protein>
<evidence type="ECO:0000313" key="2">
    <source>
        <dbReference type="EMBL" id="RPA76163.1"/>
    </source>
</evidence>
<accession>A0A3N4HQQ1</accession>
<feature type="compositionally biased region" description="Pro residues" evidence="1">
    <location>
        <begin position="248"/>
        <end position="263"/>
    </location>
</feature>
<keyword evidence="3" id="KW-1185">Reference proteome</keyword>
<dbReference type="EMBL" id="ML119750">
    <property type="protein sequence ID" value="RPA76163.1"/>
    <property type="molecule type" value="Genomic_DNA"/>
</dbReference>
<proteinExistence type="predicted"/>
<evidence type="ECO:0000256" key="1">
    <source>
        <dbReference type="SAM" id="MobiDB-lite"/>
    </source>
</evidence>
<sequence>MPCDDPAHDGRPHNKDLWPVSPLRARARSKISIYPCEKQCGYCNTTFEDYRELLRHVQDVCIQRKLSPADRGKVTVGRGPGRPSKGWDRTSPLPPYGAVGLPEGVEGPDSKESFETRFRNAQLAEAAREVPLFHQQTPQNAIPARMHSQLNSFPDQHDSHHLTQVDPALHHAAYEEATLISHPGMANLFAHQPPPDMEEPRPSFHPHANDPQTSETYRLPSRYYLESLSIYAALPSCLNGFRHGPIPPNYRPGVRPPSPPPSPDLANGEPHTHNATTRAFSRPNPPTTPSTVPSFEPPTPISARKTKGNKRKAEEMQPPGESEMKELLERHSAELREHQEGMHRMLARHGMEYAAQLNKDRLEMERWFVQ</sequence>